<gene>
    <name evidence="2" type="ORF">Apa02nite_068480</name>
</gene>
<accession>A0ABQ4BJE0</accession>
<organism evidence="2 3">
    <name type="scientific">Actinoplanes palleronii</name>
    <dbReference type="NCBI Taxonomy" id="113570"/>
    <lineage>
        <taxon>Bacteria</taxon>
        <taxon>Bacillati</taxon>
        <taxon>Actinomycetota</taxon>
        <taxon>Actinomycetes</taxon>
        <taxon>Micromonosporales</taxon>
        <taxon>Micromonosporaceae</taxon>
        <taxon>Actinoplanes</taxon>
    </lineage>
</organism>
<proteinExistence type="predicted"/>
<feature type="region of interest" description="Disordered" evidence="1">
    <location>
        <begin position="133"/>
        <end position="180"/>
    </location>
</feature>
<sequence length="180" mass="18562">MSNETKSDELVVKAGSVTVLRLVGAGKAWVDVAQGEPVGDLDDETRERLLASGAIGKRDDGAYVPVARPVAGEVEPDEIPAGLLPGGSVEGILAWVGDDLARARVAREMEEAKGPKARANLLKALDEVKVSVETEPPAVPESYDGTVQPAPAGGVVTPVDDSAVDGKTASEAPASKRTRS</sequence>
<comment type="caution">
    <text evidence="2">The sequence shown here is derived from an EMBL/GenBank/DDBJ whole genome shotgun (WGS) entry which is preliminary data.</text>
</comment>
<keyword evidence="3" id="KW-1185">Reference proteome</keyword>
<evidence type="ECO:0000313" key="3">
    <source>
        <dbReference type="Proteomes" id="UP000624709"/>
    </source>
</evidence>
<protein>
    <submittedName>
        <fullName evidence="2">Uncharacterized protein</fullName>
    </submittedName>
</protein>
<reference evidence="2 3" key="1">
    <citation type="submission" date="2021-01" db="EMBL/GenBank/DDBJ databases">
        <title>Whole genome shotgun sequence of Actinoplanes palleronii NBRC 14916.</title>
        <authorList>
            <person name="Komaki H."/>
            <person name="Tamura T."/>
        </authorList>
    </citation>
    <scope>NUCLEOTIDE SEQUENCE [LARGE SCALE GENOMIC DNA]</scope>
    <source>
        <strain evidence="2 3">NBRC 14916</strain>
    </source>
</reference>
<dbReference type="Proteomes" id="UP000624709">
    <property type="component" value="Unassembled WGS sequence"/>
</dbReference>
<dbReference type="EMBL" id="BOMS01000110">
    <property type="protein sequence ID" value="GIE70740.1"/>
    <property type="molecule type" value="Genomic_DNA"/>
</dbReference>
<dbReference type="RefSeq" id="WP_203828740.1">
    <property type="nucleotide sequence ID" value="NZ_BAAATY010000018.1"/>
</dbReference>
<evidence type="ECO:0000256" key="1">
    <source>
        <dbReference type="SAM" id="MobiDB-lite"/>
    </source>
</evidence>
<name>A0ABQ4BJE0_9ACTN</name>
<evidence type="ECO:0000313" key="2">
    <source>
        <dbReference type="EMBL" id="GIE70740.1"/>
    </source>
</evidence>